<reference evidence="1" key="1">
    <citation type="submission" date="2020-12" db="EMBL/GenBank/DDBJ databases">
        <title>Oil enriched cultivation method for isolating marine PHA-producing bacteria.</title>
        <authorList>
            <person name="Zheng W."/>
            <person name="Yu S."/>
            <person name="Huang Y."/>
        </authorList>
    </citation>
    <scope>NUCLEOTIDE SEQUENCE</scope>
    <source>
        <strain evidence="1">SY-2-3</strain>
    </source>
</reference>
<sequence>MSLPLTHAGMTDRCLRLAKIIADELVRRQKPDGDFVLPDFYGKAFACALWSGLDRDQYHRQIDRAQIALQREIPDKTYHREFIEYALLSMPGMSAAARRAILKNARNQNPDVANWQILQLRNRQAKNSGAFSRLSASLHRCFIRMRYWRSNLFLDRPGCFSAQYHAFCAALLSQSASRNDQALARKATHLIATLCQNHGYANLAGRGAGQSFGAVCAFYVLLKYGFHDAADAVLYRIEDAMLNAATLPLNLLAPCAVPENPGPTNRLTPGWYGYNRHDDYLAFGGYWLLQAAGLSPETPQSTPTNHPHQSRMLFTTTSAHYDAQMLLSGARIFDVTPSPVIVSGKGSGAMLLFPPTGGEQDQPSLYVPATIPLPATRDGTAARFITATCQSDRRVVVTFQLAGTTGQRIIDFDDTEIRIADSCDECLSPKPDLLRVLATADAKLTRVSDTELSIAQAGIRLMCDHPIVVDDNDAITVAGPAQRITAPKTNNATLIIGWENGQND</sequence>
<organism evidence="1 2">
    <name type="scientific">Thalassospira povalilytica</name>
    <dbReference type="NCBI Taxonomy" id="732237"/>
    <lineage>
        <taxon>Bacteria</taxon>
        <taxon>Pseudomonadati</taxon>
        <taxon>Pseudomonadota</taxon>
        <taxon>Alphaproteobacteria</taxon>
        <taxon>Rhodospirillales</taxon>
        <taxon>Thalassospiraceae</taxon>
        <taxon>Thalassospira</taxon>
    </lineage>
</organism>
<protein>
    <submittedName>
        <fullName evidence="1">Uncharacterized protein</fullName>
    </submittedName>
</protein>
<accession>A0A8I1M9P0</accession>
<evidence type="ECO:0000313" key="1">
    <source>
        <dbReference type="EMBL" id="MBN8197852.1"/>
    </source>
</evidence>
<evidence type="ECO:0000313" key="2">
    <source>
        <dbReference type="Proteomes" id="UP000664405"/>
    </source>
</evidence>
<name>A0A8I1M9P0_9PROT</name>
<dbReference type="AlphaFoldDB" id="A0A8I1M9P0"/>
<dbReference type="RefSeq" id="WP_206927937.1">
    <property type="nucleotide sequence ID" value="NZ_JAEKJW010000003.1"/>
</dbReference>
<comment type="caution">
    <text evidence="1">The sequence shown here is derived from an EMBL/GenBank/DDBJ whole genome shotgun (WGS) entry which is preliminary data.</text>
</comment>
<gene>
    <name evidence="1" type="ORF">JF547_15395</name>
</gene>
<dbReference type="EMBL" id="JAEKJW010000003">
    <property type="protein sequence ID" value="MBN8197852.1"/>
    <property type="molecule type" value="Genomic_DNA"/>
</dbReference>
<proteinExistence type="predicted"/>
<dbReference type="Proteomes" id="UP000664405">
    <property type="component" value="Unassembled WGS sequence"/>
</dbReference>